<feature type="domain" description="CCHC-type" evidence="3">
    <location>
        <begin position="128"/>
        <end position="141"/>
    </location>
</feature>
<keyword evidence="5" id="KW-1185">Reference proteome</keyword>
<keyword evidence="1" id="KW-0862">Zinc</keyword>
<evidence type="ECO:0000313" key="4">
    <source>
        <dbReference type="EMBL" id="VVB08010.1"/>
    </source>
</evidence>
<comment type="caution">
    <text evidence="4">The sequence shown here is derived from an EMBL/GenBank/DDBJ whole genome shotgun (WGS) entry which is preliminary data.</text>
</comment>
<evidence type="ECO:0000256" key="1">
    <source>
        <dbReference type="PROSITE-ProRule" id="PRU00047"/>
    </source>
</evidence>
<accession>A0A565C302</accession>
<dbReference type="AlphaFoldDB" id="A0A565C302"/>
<reference evidence="4" key="1">
    <citation type="submission" date="2019-07" db="EMBL/GenBank/DDBJ databases">
        <authorList>
            <person name="Dittberner H."/>
        </authorList>
    </citation>
    <scope>NUCLEOTIDE SEQUENCE [LARGE SCALE GENOMIC DNA]</scope>
</reference>
<dbReference type="Proteomes" id="UP000489600">
    <property type="component" value="Unassembled WGS sequence"/>
</dbReference>
<dbReference type="EMBL" id="CABITT030000006">
    <property type="protein sequence ID" value="VVB08010.1"/>
    <property type="molecule type" value="Genomic_DNA"/>
</dbReference>
<keyword evidence="1" id="KW-0863">Zinc-finger</keyword>
<keyword evidence="1" id="KW-0479">Metal-binding</keyword>
<evidence type="ECO:0000256" key="2">
    <source>
        <dbReference type="SAM" id="MobiDB-lite"/>
    </source>
</evidence>
<protein>
    <recommendedName>
        <fullName evidence="3">CCHC-type domain-containing protein</fullName>
    </recommendedName>
</protein>
<sequence>MSSDKLQLPEDNFRVKAIVEQLQEEESYDTSYELSTEASQNQDALKQIPTAKPICVDSRNDRSSRVKRPKVPLQTKKHISLGPIASDKVSKDVLKSDNRISRKASLNTKHESSALKSRVGTTSKFRGCFHCGKIGHRWQRCFKRKKKDPIALEFEKRLFEKGNLKGIKDNGCWYGAGHKELNQLVKNRVWNLIPLDSECKTTGRRKSINNRWRLRKFWLVFKNSPIHVLENIQGNVMSFSSESKHTAKKNSCDHLDSRLCQWTAFVRGHAKITKNKKIIDECIIIRSRLYVVSDKTGGSKDNKATSKKVVKIEPNLSFLDIFSFSSCP</sequence>
<dbReference type="InterPro" id="IPR001878">
    <property type="entry name" value="Znf_CCHC"/>
</dbReference>
<feature type="compositionally biased region" description="Polar residues" evidence="2">
    <location>
        <begin position="29"/>
        <end position="44"/>
    </location>
</feature>
<evidence type="ECO:0000259" key="3">
    <source>
        <dbReference type="PROSITE" id="PS50158"/>
    </source>
</evidence>
<gene>
    <name evidence="4" type="ORF">ANE_LOCUS18454</name>
</gene>
<dbReference type="PROSITE" id="PS50158">
    <property type="entry name" value="ZF_CCHC"/>
    <property type="match status" value="1"/>
</dbReference>
<proteinExistence type="predicted"/>
<dbReference type="GO" id="GO:0003676">
    <property type="term" value="F:nucleic acid binding"/>
    <property type="evidence" value="ECO:0007669"/>
    <property type="project" value="InterPro"/>
</dbReference>
<feature type="region of interest" description="Disordered" evidence="2">
    <location>
        <begin position="24"/>
        <end position="72"/>
    </location>
</feature>
<organism evidence="4 5">
    <name type="scientific">Arabis nemorensis</name>
    <dbReference type="NCBI Taxonomy" id="586526"/>
    <lineage>
        <taxon>Eukaryota</taxon>
        <taxon>Viridiplantae</taxon>
        <taxon>Streptophyta</taxon>
        <taxon>Embryophyta</taxon>
        <taxon>Tracheophyta</taxon>
        <taxon>Spermatophyta</taxon>
        <taxon>Magnoliopsida</taxon>
        <taxon>eudicotyledons</taxon>
        <taxon>Gunneridae</taxon>
        <taxon>Pentapetalae</taxon>
        <taxon>rosids</taxon>
        <taxon>malvids</taxon>
        <taxon>Brassicales</taxon>
        <taxon>Brassicaceae</taxon>
        <taxon>Arabideae</taxon>
        <taxon>Arabis</taxon>
    </lineage>
</organism>
<dbReference type="GO" id="GO:0008270">
    <property type="term" value="F:zinc ion binding"/>
    <property type="evidence" value="ECO:0007669"/>
    <property type="project" value="UniProtKB-KW"/>
</dbReference>
<evidence type="ECO:0000313" key="5">
    <source>
        <dbReference type="Proteomes" id="UP000489600"/>
    </source>
</evidence>
<name>A0A565C302_9BRAS</name>